<feature type="compositionally biased region" description="Acidic residues" evidence="1">
    <location>
        <begin position="32"/>
        <end position="43"/>
    </location>
</feature>
<reference evidence="2" key="1">
    <citation type="submission" date="2014-07" db="EMBL/GenBank/DDBJ databases">
        <title>Identification of a novel salt tolerance gene in wild soybean by whole-genome sequencing.</title>
        <authorList>
            <person name="Lam H.-M."/>
            <person name="Qi X."/>
            <person name="Li M.-W."/>
            <person name="Liu X."/>
            <person name="Xie M."/>
            <person name="Ni M."/>
            <person name="Xu X."/>
        </authorList>
    </citation>
    <scope>NUCLEOTIDE SEQUENCE [LARGE SCALE GENOMIC DNA]</scope>
    <source>
        <tissue evidence="2">Root</tissue>
    </source>
</reference>
<dbReference type="Proteomes" id="UP000053555">
    <property type="component" value="Unassembled WGS sequence"/>
</dbReference>
<gene>
    <name evidence="2" type="ORF">glysoja_029362</name>
</gene>
<evidence type="ECO:0000256" key="1">
    <source>
        <dbReference type="SAM" id="MobiDB-lite"/>
    </source>
</evidence>
<feature type="region of interest" description="Disordered" evidence="1">
    <location>
        <begin position="29"/>
        <end position="50"/>
    </location>
</feature>
<name>A0A0B2R4E7_GLYSO</name>
<proteinExistence type="predicted"/>
<dbReference type="AlphaFoldDB" id="A0A0B2R4E7"/>
<evidence type="ECO:0000313" key="2">
    <source>
        <dbReference type="EMBL" id="KHN28535.1"/>
    </source>
</evidence>
<sequence length="50" mass="5353">MVVFVSCTKSGLPLFSKGNDWQATRLSIHQEADDDDDDDDDGGIDIAPAA</sequence>
<protein>
    <submittedName>
        <fullName evidence="2">Uncharacterized protein</fullName>
    </submittedName>
</protein>
<accession>A0A0B2R4E7</accession>
<dbReference type="EMBL" id="KN652614">
    <property type="protein sequence ID" value="KHN28535.1"/>
    <property type="molecule type" value="Genomic_DNA"/>
</dbReference>
<organism evidence="2">
    <name type="scientific">Glycine soja</name>
    <name type="common">Wild soybean</name>
    <dbReference type="NCBI Taxonomy" id="3848"/>
    <lineage>
        <taxon>Eukaryota</taxon>
        <taxon>Viridiplantae</taxon>
        <taxon>Streptophyta</taxon>
        <taxon>Embryophyta</taxon>
        <taxon>Tracheophyta</taxon>
        <taxon>Spermatophyta</taxon>
        <taxon>Magnoliopsida</taxon>
        <taxon>eudicotyledons</taxon>
        <taxon>Gunneridae</taxon>
        <taxon>Pentapetalae</taxon>
        <taxon>rosids</taxon>
        <taxon>fabids</taxon>
        <taxon>Fabales</taxon>
        <taxon>Fabaceae</taxon>
        <taxon>Papilionoideae</taxon>
        <taxon>50 kb inversion clade</taxon>
        <taxon>NPAAA clade</taxon>
        <taxon>indigoferoid/millettioid clade</taxon>
        <taxon>Phaseoleae</taxon>
        <taxon>Glycine</taxon>
        <taxon>Glycine subgen. Soja</taxon>
    </lineage>
</organism>